<comment type="catalytic activity">
    <reaction evidence="8">
        <text>tRNA(Asx) + L-aspartate + ATP = L-aspartyl-tRNA(Asx) + AMP + diphosphate</text>
        <dbReference type="Rhea" id="RHEA:18349"/>
        <dbReference type="Rhea" id="RHEA-COMP:9710"/>
        <dbReference type="Rhea" id="RHEA-COMP:9711"/>
        <dbReference type="ChEBI" id="CHEBI:29991"/>
        <dbReference type="ChEBI" id="CHEBI:30616"/>
        <dbReference type="ChEBI" id="CHEBI:33019"/>
        <dbReference type="ChEBI" id="CHEBI:78442"/>
        <dbReference type="ChEBI" id="CHEBI:78516"/>
        <dbReference type="ChEBI" id="CHEBI:456215"/>
        <dbReference type="EC" id="6.1.1.23"/>
    </reaction>
</comment>
<comment type="function">
    <text evidence="8">Aspartyl-tRNA synthetase with relaxed tRNA specificity since it is able to aspartylate not only its cognate tRNA(Asp) but also tRNA(Asn). Reaction proceeds in two steps: L-aspartate is first activated by ATP to form Asp-AMP and then transferred to the acceptor end of tRNA(Asp/Asn).</text>
</comment>
<dbReference type="Gene3D" id="3.30.930.10">
    <property type="entry name" value="Bira Bifunctional Protein, Domain 2"/>
    <property type="match status" value="1"/>
</dbReference>
<feature type="binding site" evidence="8">
    <location>
        <position position="483"/>
    </location>
    <ligand>
        <name>ATP</name>
        <dbReference type="ChEBI" id="CHEBI:30616"/>
    </ligand>
</feature>
<evidence type="ECO:0000256" key="8">
    <source>
        <dbReference type="HAMAP-Rule" id="MF_00044"/>
    </source>
</evidence>
<dbReference type="GO" id="GO:0005737">
    <property type="term" value="C:cytoplasm"/>
    <property type="evidence" value="ECO:0007669"/>
    <property type="project" value="UniProtKB-SubCell"/>
</dbReference>
<dbReference type="InterPro" id="IPR006195">
    <property type="entry name" value="aa-tRNA-synth_II"/>
</dbReference>
<dbReference type="GO" id="GO:0005524">
    <property type="term" value="F:ATP binding"/>
    <property type="evidence" value="ECO:0007669"/>
    <property type="project" value="UniProtKB-UniRule"/>
</dbReference>
<keyword evidence="6 8" id="KW-0648">Protein biosynthesis</keyword>
<reference evidence="10 11" key="1">
    <citation type="submission" date="2019-03" db="EMBL/GenBank/DDBJ databases">
        <title>Genomic Encyclopedia of Type Strains, Phase IV (KMG-IV): sequencing the most valuable type-strain genomes for metagenomic binning, comparative biology and taxonomic classification.</title>
        <authorList>
            <person name="Goeker M."/>
        </authorList>
    </citation>
    <scope>NUCLEOTIDE SEQUENCE [LARGE SCALE GENOMIC DNA]</scope>
    <source>
        <strain evidence="10 11">DSM 25488</strain>
    </source>
</reference>
<dbReference type="InterPro" id="IPR004365">
    <property type="entry name" value="NA-bd_OB_tRNA"/>
</dbReference>
<keyword evidence="5 8" id="KW-0067">ATP-binding</keyword>
<comment type="similarity">
    <text evidence="1 8">Belongs to the class-II aminoacyl-tRNA synthetase family. Type 1 subfamily.</text>
</comment>
<dbReference type="OrthoDB" id="9802326at2"/>
<keyword evidence="3 8" id="KW-0436">Ligase</keyword>
<feature type="binding site" evidence="8">
    <location>
        <position position="490"/>
    </location>
    <ligand>
        <name>L-aspartate</name>
        <dbReference type="ChEBI" id="CHEBI:29991"/>
    </ligand>
</feature>
<dbReference type="PROSITE" id="PS50862">
    <property type="entry name" value="AA_TRNA_LIGASE_II"/>
    <property type="match status" value="1"/>
</dbReference>
<dbReference type="InterPro" id="IPR012340">
    <property type="entry name" value="NA-bd_OB-fold"/>
</dbReference>
<dbReference type="PRINTS" id="PR01042">
    <property type="entry name" value="TRNASYNTHASP"/>
</dbReference>
<dbReference type="Gene3D" id="3.30.1360.30">
    <property type="entry name" value="GAD-like domain"/>
    <property type="match status" value="1"/>
</dbReference>
<evidence type="ECO:0000313" key="11">
    <source>
        <dbReference type="Proteomes" id="UP000295724"/>
    </source>
</evidence>
<name>A0A4R6XZR1_9GAMM</name>
<feature type="binding site" evidence="8">
    <location>
        <begin position="217"/>
        <end position="219"/>
    </location>
    <ligand>
        <name>ATP</name>
        <dbReference type="ChEBI" id="CHEBI:30616"/>
    </ligand>
</feature>
<feature type="region of interest" description="Aspartate" evidence="8">
    <location>
        <begin position="195"/>
        <end position="198"/>
    </location>
</feature>
<protein>
    <recommendedName>
        <fullName evidence="8">Aspartate--tRNA(Asp/Asn) ligase</fullName>
        <ecNumber evidence="8">6.1.1.23</ecNumber>
    </recommendedName>
    <alternativeName>
        <fullName evidence="8">Aspartyl-tRNA synthetase</fullName>
        <shortName evidence="8">AspRS</shortName>
    </alternativeName>
    <alternativeName>
        <fullName evidence="8">Non-discriminating aspartyl-tRNA synthetase</fullName>
        <shortName evidence="8">ND-AspRS</shortName>
    </alternativeName>
</protein>
<comment type="caution">
    <text evidence="10">The sequence shown here is derived from an EMBL/GenBank/DDBJ whole genome shotgun (WGS) entry which is preliminary data.</text>
</comment>
<dbReference type="InterPro" id="IPR004524">
    <property type="entry name" value="Asp-tRNA-ligase_1"/>
</dbReference>
<proteinExistence type="inferred from homology"/>
<dbReference type="Pfam" id="PF02938">
    <property type="entry name" value="GAD"/>
    <property type="match status" value="1"/>
</dbReference>
<evidence type="ECO:0000313" key="10">
    <source>
        <dbReference type="EMBL" id="TDR23807.1"/>
    </source>
</evidence>
<gene>
    <name evidence="8" type="primary">aspS</name>
    <name evidence="10" type="ORF">C8D91_0673</name>
</gene>
<evidence type="ECO:0000259" key="9">
    <source>
        <dbReference type="PROSITE" id="PS50862"/>
    </source>
</evidence>
<dbReference type="GO" id="GO:0050560">
    <property type="term" value="F:aspartate-tRNA(Asn) ligase activity"/>
    <property type="evidence" value="ECO:0007669"/>
    <property type="project" value="UniProtKB-EC"/>
</dbReference>
<evidence type="ECO:0000256" key="3">
    <source>
        <dbReference type="ARBA" id="ARBA00022598"/>
    </source>
</evidence>
<keyword evidence="4 8" id="KW-0547">Nucleotide-binding</keyword>
<dbReference type="GO" id="GO:0003676">
    <property type="term" value="F:nucleic acid binding"/>
    <property type="evidence" value="ECO:0007669"/>
    <property type="project" value="InterPro"/>
</dbReference>
<sequence length="591" mass="66519">MRNEFCGQVTEKYLDQQVEVCGWVGNRRDHGGVIFIDLRDHTGLVQVVVEPDNEAAFKIADGARYEYCLRVKGMVRNRPDGQGNSKLATGQIEVVVDEYHVLNPSKPLPFMLDENPGENVRLQYRYLDLRRDNMQHNMRLRSKLTHALRNHLHQSEFLDIETPILTKATPEGARDFLVPSRMNPGQFYAMPQSPQLFKQLLMMSGMDRYYQIARCFRDEDLRADRQPEFTQLDIEMAFVEQEDVLQMAEKLIRDTFKEVMDIELANPFPRMTYAEAMRRYGSDKPDLRIDLELVDVADAVKDSEFKVFSAPANDPKGRVAVLKVPQGGANFTRKQIDEYEPYARRFGARGLAWIKVNDKAAGKDGLQSPIVKFLSDDALAGILSSTQAEDGDLLFFGAGKFNEVTQFMGALRIKVGQDIGRVSDTWEPLWVVDFPMFEFNEDEKRWDALHHPFTAPTGSVEALQNNPGEALSKGYDMVLNGVELGGGSIRIHDQKMQSSVLELLGISEQQAEEKFGFLLEALQFGCPPHGGIAFGVDRMATLMCGEESIREVIAFPKTSSGACPLTNAPSTIEAAQLADVHVQVIEPEKDD</sequence>
<dbReference type="InterPro" id="IPR047090">
    <property type="entry name" value="AspRS_core"/>
</dbReference>
<dbReference type="CDD" id="cd04317">
    <property type="entry name" value="EcAspRS_like_N"/>
    <property type="match status" value="1"/>
</dbReference>
<keyword evidence="2 8" id="KW-0963">Cytoplasm</keyword>
<evidence type="ECO:0000256" key="2">
    <source>
        <dbReference type="ARBA" id="ARBA00022490"/>
    </source>
</evidence>
<comment type="subcellular location">
    <subcellularLocation>
        <location evidence="8">Cytoplasm</location>
    </subcellularLocation>
</comment>
<dbReference type="InterPro" id="IPR004115">
    <property type="entry name" value="GAD-like_sf"/>
</dbReference>
<feature type="binding site" evidence="8">
    <location>
        <begin position="535"/>
        <end position="538"/>
    </location>
    <ligand>
        <name>ATP</name>
        <dbReference type="ChEBI" id="CHEBI:30616"/>
    </ligand>
</feature>
<evidence type="ECO:0000256" key="6">
    <source>
        <dbReference type="ARBA" id="ARBA00022917"/>
    </source>
</evidence>
<dbReference type="Proteomes" id="UP000295724">
    <property type="component" value="Unassembled WGS sequence"/>
</dbReference>
<dbReference type="EMBL" id="SNZB01000001">
    <property type="protein sequence ID" value="TDR23807.1"/>
    <property type="molecule type" value="Genomic_DNA"/>
</dbReference>
<feature type="binding site" evidence="8">
    <location>
        <position position="226"/>
    </location>
    <ligand>
        <name>ATP</name>
        <dbReference type="ChEBI" id="CHEBI:30616"/>
    </ligand>
</feature>
<keyword evidence="7 8" id="KW-0030">Aminoacyl-tRNA synthetase</keyword>
<dbReference type="GO" id="GO:0004815">
    <property type="term" value="F:aspartate-tRNA ligase activity"/>
    <property type="evidence" value="ECO:0007669"/>
    <property type="project" value="UniProtKB-UniRule"/>
</dbReference>
<dbReference type="InterPro" id="IPR029351">
    <property type="entry name" value="GAD_dom"/>
</dbReference>
<comment type="subunit">
    <text evidence="8">Homodimer.</text>
</comment>
<feature type="site" description="Important for tRNA non-discrimination" evidence="8">
    <location>
        <position position="81"/>
    </location>
</feature>
<dbReference type="SUPFAM" id="SSF55261">
    <property type="entry name" value="GAD domain-like"/>
    <property type="match status" value="1"/>
</dbReference>
<feature type="binding site" evidence="8">
    <location>
        <position position="450"/>
    </location>
    <ligand>
        <name>L-aspartate</name>
        <dbReference type="ChEBI" id="CHEBI:29991"/>
    </ligand>
</feature>
<evidence type="ECO:0000256" key="7">
    <source>
        <dbReference type="ARBA" id="ARBA00023146"/>
    </source>
</evidence>
<dbReference type="AlphaFoldDB" id="A0A4R6XZR1"/>
<dbReference type="NCBIfam" id="TIGR00459">
    <property type="entry name" value="aspS_bact"/>
    <property type="match status" value="1"/>
</dbReference>
<feature type="site" description="Important for tRNA non-discrimination" evidence="8">
    <location>
        <position position="30"/>
    </location>
</feature>
<feature type="domain" description="Aminoacyl-transfer RNA synthetases class-II family profile" evidence="9">
    <location>
        <begin position="138"/>
        <end position="556"/>
    </location>
</feature>
<dbReference type="SUPFAM" id="SSF50249">
    <property type="entry name" value="Nucleic acid-binding proteins"/>
    <property type="match status" value="1"/>
</dbReference>
<organism evidence="10 11">
    <name type="scientific">Marinicella litoralis</name>
    <dbReference type="NCBI Taxonomy" id="644220"/>
    <lineage>
        <taxon>Bacteria</taxon>
        <taxon>Pseudomonadati</taxon>
        <taxon>Pseudomonadota</taxon>
        <taxon>Gammaproteobacteria</taxon>
        <taxon>Lysobacterales</taxon>
        <taxon>Marinicellaceae</taxon>
        <taxon>Marinicella</taxon>
    </lineage>
</organism>
<evidence type="ECO:0000256" key="4">
    <source>
        <dbReference type="ARBA" id="ARBA00022741"/>
    </source>
</evidence>
<dbReference type="CDD" id="cd00777">
    <property type="entry name" value="AspRS_core"/>
    <property type="match status" value="1"/>
</dbReference>
<feature type="binding site" evidence="8">
    <location>
        <position position="217"/>
    </location>
    <ligand>
        <name>L-aspartate</name>
        <dbReference type="ChEBI" id="CHEBI:29991"/>
    </ligand>
</feature>
<dbReference type="HAMAP" id="MF_00044">
    <property type="entry name" value="Asp_tRNA_synth_type1"/>
    <property type="match status" value="1"/>
</dbReference>
<dbReference type="Gene3D" id="2.40.50.140">
    <property type="entry name" value="Nucleic acid-binding proteins"/>
    <property type="match status" value="1"/>
</dbReference>
<feature type="binding site" evidence="8">
    <location>
        <position position="171"/>
    </location>
    <ligand>
        <name>L-aspartate</name>
        <dbReference type="ChEBI" id="CHEBI:29991"/>
    </ligand>
</feature>
<dbReference type="EC" id="6.1.1.23" evidence="8"/>
<dbReference type="NCBIfam" id="NF001750">
    <property type="entry name" value="PRK00476.1"/>
    <property type="match status" value="1"/>
</dbReference>
<keyword evidence="11" id="KW-1185">Reference proteome</keyword>
<dbReference type="GO" id="GO:0006422">
    <property type="term" value="P:aspartyl-tRNA aminoacylation"/>
    <property type="evidence" value="ECO:0007669"/>
    <property type="project" value="UniProtKB-UniRule"/>
</dbReference>
<dbReference type="PANTHER" id="PTHR22594">
    <property type="entry name" value="ASPARTYL/LYSYL-TRNA SYNTHETASE"/>
    <property type="match status" value="1"/>
</dbReference>
<dbReference type="PANTHER" id="PTHR22594:SF5">
    <property type="entry name" value="ASPARTATE--TRNA LIGASE, MITOCHONDRIAL"/>
    <property type="match status" value="1"/>
</dbReference>
<evidence type="ECO:0000256" key="1">
    <source>
        <dbReference type="ARBA" id="ARBA00006303"/>
    </source>
</evidence>
<dbReference type="Pfam" id="PF01336">
    <property type="entry name" value="tRNA_anti-codon"/>
    <property type="match status" value="1"/>
</dbReference>
<dbReference type="InterPro" id="IPR047089">
    <property type="entry name" value="Asp-tRNA-ligase_1_N"/>
</dbReference>
<dbReference type="SUPFAM" id="SSF55681">
    <property type="entry name" value="Class II aaRS and biotin synthetases"/>
    <property type="match status" value="1"/>
</dbReference>
<dbReference type="InterPro" id="IPR002312">
    <property type="entry name" value="Asp/Asn-tRNA-synth_IIb"/>
</dbReference>
<dbReference type="InterPro" id="IPR045864">
    <property type="entry name" value="aa-tRNA-synth_II/BPL/LPL"/>
</dbReference>
<dbReference type="Pfam" id="PF00152">
    <property type="entry name" value="tRNA-synt_2"/>
    <property type="match status" value="1"/>
</dbReference>
<accession>A0A4R6XZR1</accession>
<evidence type="ECO:0000256" key="5">
    <source>
        <dbReference type="ARBA" id="ARBA00022840"/>
    </source>
</evidence>
<dbReference type="InterPro" id="IPR004364">
    <property type="entry name" value="Aa-tRNA-synt_II"/>
</dbReference>
<dbReference type="RefSeq" id="WP_099017583.1">
    <property type="nucleotide sequence ID" value="NZ_NIHB01000001.1"/>
</dbReference>